<evidence type="ECO:0000256" key="5">
    <source>
        <dbReference type="ARBA" id="ARBA00023136"/>
    </source>
</evidence>
<organism evidence="7 8">
    <name type="scientific">Cichlidogyrus casuarinus</name>
    <dbReference type="NCBI Taxonomy" id="1844966"/>
    <lineage>
        <taxon>Eukaryota</taxon>
        <taxon>Metazoa</taxon>
        <taxon>Spiralia</taxon>
        <taxon>Lophotrochozoa</taxon>
        <taxon>Platyhelminthes</taxon>
        <taxon>Monogenea</taxon>
        <taxon>Monopisthocotylea</taxon>
        <taxon>Dactylogyridea</taxon>
        <taxon>Ancyrocephalidae</taxon>
        <taxon>Cichlidogyrus</taxon>
    </lineage>
</organism>
<evidence type="ECO:0000256" key="3">
    <source>
        <dbReference type="ARBA" id="ARBA00022692"/>
    </source>
</evidence>
<dbReference type="Pfam" id="PF00335">
    <property type="entry name" value="Tetraspanin"/>
    <property type="match status" value="1"/>
</dbReference>
<keyword evidence="3 6" id="KW-0812">Transmembrane</keyword>
<dbReference type="AlphaFoldDB" id="A0ABD2Q334"/>
<comment type="similarity">
    <text evidence="2 6">Belongs to the tetraspanin (TM4SF) family.</text>
</comment>
<protein>
    <recommendedName>
        <fullName evidence="6">Tetraspanin</fullName>
    </recommendedName>
</protein>
<evidence type="ECO:0000313" key="8">
    <source>
        <dbReference type="Proteomes" id="UP001626550"/>
    </source>
</evidence>
<evidence type="ECO:0000313" key="7">
    <source>
        <dbReference type="EMBL" id="KAL3314024.1"/>
    </source>
</evidence>
<name>A0ABD2Q334_9PLAT</name>
<evidence type="ECO:0000256" key="4">
    <source>
        <dbReference type="ARBA" id="ARBA00022989"/>
    </source>
</evidence>
<dbReference type="SUPFAM" id="SSF48652">
    <property type="entry name" value="Tetraspanin"/>
    <property type="match status" value="1"/>
</dbReference>
<dbReference type="Proteomes" id="UP001626550">
    <property type="component" value="Unassembled WGS sequence"/>
</dbReference>
<dbReference type="PRINTS" id="PR00259">
    <property type="entry name" value="TMFOUR"/>
</dbReference>
<feature type="transmembrane region" description="Helical" evidence="6">
    <location>
        <begin position="13"/>
        <end position="36"/>
    </location>
</feature>
<evidence type="ECO:0000256" key="6">
    <source>
        <dbReference type="RuleBase" id="RU361218"/>
    </source>
</evidence>
<keyword evidence="5 6" id="KW-0472">Membrane</keyword>
<dbReference type="EMBL" id="JBJKFK010001122">
    <property type="protein sequence ID" value="KAL3314024.1"/>
    <property type="molecule type" value="Genomic_DNA"/>
</dbReference>
<dbReference type="PANTHER" id="PTHR19282">
    <property type="entry name" value="TETRASPANIN"/>
    <property type="match status" value="1"/>
</dbReference>
<keyword evidence="4 6" id="KW-1133">Transmembrane helix</keyword>
<comment type="caution">
    <text evidence="7">The sequence shown here is derived from an EMBL/GenBank/DDBJ whole genome shotgun (WGS) entry which is preliminary data.</text>
</comment>
<gene>
    <name evidence="7" type="ORF">Ciccas_007376</name>
</gene>
<dbReference type="PIRSF" id="PIRSF002419">
    <property type="entry name" value="Tetraspanin"/>
    <property type="match status" value="1"/>
</dbReference>
<dbReference type="GO" id="GO:0016020">
    <property type="term" value="C:membrane"/>
    <property type="evidence" value="ECO:0007669"/>
    <property type="project" value="UniProtKB-SubCell"/>
</dbReference>
<dbReference type="InterPro" id="IPR008952">
    <property type="entry name" value="Tetraspanin_EC2_sf"/>
</dbReference>
<feature type="transmembrane region" description="Helical" evidence="6">
    <location>
        <begin position="57"/>
        <end position="81"/>
    </location>
</feature>
<keyword evidence="8" id="KW-1185">Reference proteome</keyword>
<evidence type="ECO:0000256" key="2">
    <source>
        <dbReference type="ARBA" id="ARBA00006840"/>
    </source>
</evidence>
<feature type="transmembrane region" description="Helical" evidence="6">
    <location>
        <begin position="280"/>
        <end position="301"/>
    </location>
</feature>
<dbReference type="InterPro" id="IPR000301">
    <property type="entry name" value="Tetraspanin_animals"/>
</dbReference>
<reference evidence="7 8" key="1">
    <citation type="submission" date="2024-11" db="EMBL/GenBank/DDBJ databases">
        <title>Adaptive evolution of stress response genes in parasites aligns with host niche diversity.</title>
        <authorList>
            <person name="Hahn C."/>
            <person name="Resl P."/>
        </authorList>
    </citation>
    <scope>NUCLEOTIDE SEQUENCE [LARGE SCALE GENOMIC DNA]</scope>
    <source>
        <strain evidence="7">EGGRZ-B1_66</strain>
        <tissue evidence="7">Body</tissue>
    </source>
</reference>
<comment type="subcellular location">
    <subcellularLocation>
        <location evidence="1 6">Membrane</location>
        <topology evidence="1 6">Multi-pass membrane protein</topology>
    </subcellularLocation>
</comment>
<accession>A0ABD2Q334</accession>
<evidence type="ECO:0000256" key="1">
    <source>
        <dbReference type="ARBA" id="ARBA00004141"/>
    </source>
</evidence>
<dbReference type="InterPro" id="IPR018499">
    <property type="entry name" value="Tetraspanin/Peripherin"/>
</dbReference>
<proteinExistence type="inferred from homology"/>
<sequence>MVQLSPGYRYIKITLGIVNLLILIFGLALLGFGVVIHMNVVKTAHQYGIKNHLVESIISAVQYLSAIGLILACIIVLISFLGCCGALKEIPSLLIAFAVLMSIIFAILSVLTVVVFMLRHKFIYMSDMHELIASLLNFISLALNLAHKANSFGTQELIQNSDQSTMLNNNMRNVEKDENLEKQLNKIKNSKDGNINEMMKKLMKNVLKEDELENLMPPPSLMLYLKCCGIDKPPSAYRKLHPACCGYTEHIECKVENAYKQNCTSAIFNLINNSILGLDLVLLSLVFISLISIIMASCLTAKIRKNREA</sequence>
<feature type="transmembrane region" description="Helical" evidence="6">
    <location>
        <begin position="93"/>
        <end position="118"/>
    </location>
</feature>